<dbReference type="GO" id="GO:0003677">
    <property type="term" value="F:DNA binding"/>
    <property type="evidence" value="ECO:0007669"/>
    <property type="project" value="UniProtKB-KW"/>
</dbReference>
<keyword evidence="2" id="KW-0238">DNA-binding</keyword>
<dbReference type="RefSeq" id="WP_151692941.1">
    <property type="nucleotide sequence ID" value="NZ_BMGX01000001.1"/>
</dbReference>
<dbReference type="Pfam" id="PF00717">
    <property type="entry name" value="Peptidase_S24"/>
    <property type="match status" value="1"/>
</dbReference>
<sequence>MLKELRRKQNITQDELASLLEVTRQTIQRWEADETKIPKATIGYLQYEFGLKSSATAKQNQALAKSSQGAGIPLLSIAALGGSANFDLALERAQVVAEYYAPEFKDADFMLPVKGDSMIPTYRPGDVIACKILHNPSFIEWNRPHVLAVEERGVLVKRLMPGSSDQQYKFVSDNNEYPAFEVPVKEIQSIAVILGLVRVEG</sequence>
<dbReference type="OrthoDB" id="796548at2"/>
<evidence type="ECO:0000313" key="6">
    <source>
        <dbReference type="Proteomes" id="UP000484164"/>
    </source>
</evidence>
<dbReference type="SUPFAM" id="SSF51306">
    <property type="entry name" value="LexA/Signal peptidase"/>
    <property type="match status" value="1"/>
</dbReference>
<reference evidence="5 6" key="1">
    <citation type="submission" date="2019-10" db="EMBL/GenBank/DDBJ databases">
        <title>Genome sequence of Phaeocystidibacter marisrubri JCM30614 (type strain).</title>
        <authorList>
            <person name="Bowman J.P."/>
        </authorList>
    </citation>
    <scope>NUCLEOTIDE SEQUENCE [LARGE SCALE GENOMIC DNA]</scope>
    <source>
        <strain evidence="5 6">JCM 30614</strain>
    </source>
</reference>
<name>A0A6L3ZCD8_9FLAO</name>
<dbReference type="Gene3D" id="1.10.260.40">
    <property type="entry name" value="lambda repressor-like DNA-binding domains"/>
    <property type="match status" value="1"/>
</dbReference>
<dbReference type="InterPro" id="IPR015927">
    <property type="entry name" value="Peptidase_S24_S26A/B/C"/>
</dbReference>
<evidence type="ECO:0000256" key="3">
    <source>
        <dbReference type="ARBA" id="ARBA00023163"/>
    </source>
</evidence>
<evidence type="ECO:0000259" key="4">
    <source>
        <dbReference type="PROSITE" id="PS50943"/>
    </source>
</evidence>
<dbReference type="Pfam" id="PF01381">
    <property type="entry name" value="HTH_3"/>
    <property type="match status" value="1"/>
</dbReference>
<dbReference type="CDD" id="cd06529">
    <property type="entry name" value="S24_LexA-like"/>
    <property type="match status" value="1"/>
</dbReference>
<dbReference type="InterPro" id="IPR010982">
    <property type="entry name" value="Lambda_DNA-bd_dom_sf"/>
</dbReference>
<dbReference type="PANTHER" id="PTHR40661">
    <property type="match status" value="1"/>
</dbReference>
<evidence type="ECO:0000256" key="2">
    <source>
        <dbReference type="ARBA" id="ARBA00023125"/>
    </source>
</evidence>
<keyword evidence="3" id="KW-0804">Transcription</keyword>
<comment type="caution">
    <text evidence="5">The sequence shown here is derived from an EMBL/GenBank/DDBJ whole genome shotgun (WGS) entry which is preliminary data.</text>
</comment>
<keyword evidence="1" id="KW-0805">Transcription regulation</keyword>
<dbReference type="EMBL" id="WBVQ01000002">
    <property type="protein sequence ID" value="KAB2815511.1"/>
    <property type="molecule type" value="Genomic_DNA"/>
</dbReference>
<dbReference type="SMART" id="SM00530">
    <property type="entry name" value="HTH_XRE"/>
    <property type="match status" value="1"/>
</dbReference>
<dbReference type="InterPro" id="IPR039418">
    <property type="entry name" value="LexA-like"/>
</dbReference>
<feature type="domain" description="HTH cro/C1-type" evidence="4">
    <location>
        <begin position="2"/>
        <end position="42"/>
    </location>
</feature>
<gene>
    <name evidence="5" type="ORF">F8C82_07335</name>
</gene>
<dbReference type="AlphaFoldDB" id="A0A6L3ZCD8"/>
<dbReference type="SUPFAM" id="SSF47413">
    <property type="entry name" value="lambda repressor-like DNA-binding domains"/>
    <property type="match status" value="1"/>
</dbReference>
<dbReference type="InterPro" id="IPR001387">
    <property type="entry name" value="Cro/C1-type_HTH"/>
</dbReference>
<dbReference type="PROSITE" id="PS50943">
    <property type="entry name" value="HTH_CROC1"/>
    <property type="match status" value="1"/>
</dbReference>
<evidence type="ECO:0000256" key="1">
    <source>
        <dbReference type="ARBA" id="ARBA00023015"/>
    </source>
</evidence>
<organism evidence="5 6">
    <name type="scientific">Phaeocystidibacter marisrubri</name>
    <dbReference type="NCBI Taxonomy" id="1577780"/>
    <lineage>
        <taxon>Bacteria</taxon>
        <taxon>Pseudomonadati</taxon>
        <taxon>Bacteroidota</taxon>
        <taxon>Flavobacteriia</taxon>
        <taxon>Flavobacteriales</taxon>
        <taxon>Phaeocystidibacteraceae</taxon>
        <taxon>Phaeocystidibacter</taxon>
    </lineage>
</organism>
<keyword evidence="6" id="KW-1185">Reference proteome</keyword>
<dbReference type="Proteomes" id="UP000484164">
    <property type="component" value="Unassembled WGS sequence"/>
</dbReference>
<dbReference type="InterPro" id="IPR036286">
    <property type="entry name" value="LexA/Signal_pep-like_sf"/>
</dbReference>
<evidence type="ECO:0000313" key="5">
    <source>
        <dbReference type="EMBL" id="KAB2815511.1"/>
    </source>
</evidence>
<proteinExistence type="predicted"/>
<dbReference type="Gene3D" id="2.10.109.10">
    <property type="entry name" value="Umud Fragment, subunit A"/>
    <property type="match status" value="1"/>
</dbReference>
<dbReference type="CDD" id="cd00093">
    <property type="entry name" value="HTH_XRE"/>
    <property type="match status" value="1"/>
</dbReference>
<dbReference type="PANTHER" id="PTHR40661:SF3">
    <property type="entry name" value="FELS-1 PROPHAGE TRANSCRIPTIONAL REGULATOR"/>
    <property type="match status" value="1"/>
</dbReference>
<protein>
    <submittedName>
        <fullName evidence="5">Helix-turn-helix domain-containing protein</fullName>
    </submittedName>
</protein>
<accession>A0A6L3ZCD8</accession>